<dbReference type="AlphaFoldDB" id="A0A0A5GHT4"/>
<feature type="transmembrane region" description="Helical" evidence="1">
    <location>
        <begin position="94"/>
        <end position="114"/>
    </location>
</feature>
<protein>
    <submittedName>
        <fullName evidence="2">Uncharacterized protein</fullName>
    </submittedName>
</protein>
<dbReference type="NCBIfam" id="NF041644">
    <property type="entry name" value="CBO0543_fam"/>
    <property type="match status" value="1"/>
</dbReference>
<keyword evidence="1" id="KW-0812">Transmembrane</keyword>
<gene>
    <name evidence="2" type="ORF">N783_18405</name>
</gene>
<dbReference type="InterPro" id="IPR048147">
    <property type="entry name" value="CBO0543-like"/>
</dbReference>
<reference evidence="2 3" key="1">
    <citation type="submission" date="2013-08" db="EMBL/GenBank/DDBJ databases">
        <authorList>
            <person name="Huang J."/>
            <person name="Wang G."/>
        </authorList>
    </citation>
    <scope>NUCLEOTIDE SEQUENCE [LARGE SCALE GENOMIC DNA]</scope>
    <source>
        <strain evidence="2 3">BH030004</strain>
    </source>
</reference>
<dbReference type="Proteomes" id="UP000030403">
    <property type="component" value="Unassembled WGS sequence"/>
</dbReference>
<evidence type="ECO:0000313" key="3">
    <source>
        <dbReference type="Proteomes" id="UP000030403"/>
    </source>
</evidence>
<feature type="transmembrane region" description="Helical" evidence="1">
    <location>
        <begin position="33"/>
        <end position="52"/>
    </location>
</feature>
<keyword evidence="3" id="KW-1185">Reference proteome</keyword>
<dbReference type="RefSeq" id="WP_027445494.1">
    <property type="nucleotide sequence ID" value="NZ_AULJ01000012.1"/>
</dbReference>
<feature type="transmembrane region" description="Helical" evidence="1">
    <location>
        <begin position="126"/>
        <end position="148"/>
    </location>
</feature>
<feature type="transmembrane region" description="Helical" evidence="1">
    <location>
        <begin position="61"/>
        <end position="82"/>
    </location>
</feature>
<keyword evidence="1" id="KW-0472">Membrane</keyword>
<comment type="caution">
    <text evidence="2">The sequence shown here is derived from an EMBL/GenBank/DDBJ whole genome shotgun (WGS) entry which is preliminary data.</text>
</comment>
<proteinExistence type="predicted"/>
<keyword evidence="1" id="KW-1133">Transmembrane helix</keyword>
<evidence type="ECO:0000256" key="1">
    <source>
        <dbReference type="SAM" id="Phobius"/>
    </source>
</evidence>
<feature type="transmembrane region" description="Helical" evidence="1">
    <location>
        <begin position="154"/>
        <end position="173"/>
    </location>
</feature>
<accession>A0A0A5GHT4</accession>
<sequence>MTYSNQFDKARSMILKANQEKYELWKSEVLFSWQWWLIFILFISLVTLWICLRKKESTQRLLYVGIVVGILSLFLDILGNFFGLWDYQYELIPAAPWFAPWDIVLIPVFITLLIQWKPKISPLIKSVLFAGSSSFIGLPILTFLGFYVPLNWEYYYSFPINLVIYLIGHNIAFKTTRYKQL</sequence>
<evidence type="ECO:0000313" key="2">
    <source>
        <dbReference type="EMBL" id="KGX90788.1"/>
    </source>
</evidence>
<dbReference type="STRING" id="1385511.GCA_000425225_01127"/>
<dbReference type="eggNOG" id="ENOG50340JK">
    <property type="taxonomic scope" value="Bacteria"/>
</dbReference>
<organism evidence="2 3">
    <name type="scientific">Pontibacillus marinus BH030004 = DSM 16465</name>
    <dbReference type="NCBI Taxonomy" id="1385511"/>
    <lineage>
        <taxon>Bacteria</taxon>
        <taxon>Bacillati</taxon>
        <taxon>Bacillota</taxon>
        <taxon>Bacilli</taxon>
        <taxon>Bacillales</taxon>
        <taxon>Bacillaceae</taxon>
        <taxon>Pontibacillus</taxon>
    </lineage>
</organism>
<dbReference type="OrthoDB" id="1679483at2"/>
<name>A0A0A5GHT4_9BACI</name>
<dbReference type="EMBL" id="AVPF01000005">
    <property type="protein sequence ID" value="KGX90788.1"/>
    <property type="molecule type" value="Genomic_DNA"/>
</dbReference>